<dbReference type="RefSeq" id="WP_345570771.1">
    <property type="nucleotide sequence ID" value="NZ_BAABDQ010000024.1"/>
</dbReference>
<dbReference type="InterPro" id="IPR051704">
    <property type="entry name" value="FAD_aromatic-hydroxylase"/>
</dbReference>
<dbReference type="PROSITE" id="PS50096">
    <property type="entry name" value="IQ"/>
    <property type="match status" value="1"/>
</dbReference>
<dbReference type="Gene3D" id="3.50.50.60">
    <property type="entry name" value="FAD/NAD(P)-binding domain"/>
    <property type="match status" value="1"/>
</dbReference>
<dbReference type="PRINTS" id="PR00420">
    <property type="entry name" value="RNGMNOXGNASE"/>
</dbReference>
<comment type="caution">
    <text evidence="3">The sequence shown here is derived from an EMBL/GenBank/DDBJ whole genome shotgun (WGS) entry which is preliminary data.</text>
</comment>
<keyword evidence="4" id="KW-1185">Reference proteome</keyword>
<dbReference type="PANTHER" id="PTHR46865:SF8">
    <property type="entry name" value="POSSIBLE OXIDOREDUCTASE"/>
    <property type="match status" value="1"/>
</dbReference>
<dbReference type="EMBL" id="BAABDQ010000024">
    <property type="protein sequence ID" value="GAA3588243.1"/>
    <property type="molecule type" value="Genomic_DNA"/>
</dbReference>
<accession>A0ABP6YSS0</accession>
<evidence type="ECO:0000259" key="2">
    <source>
        <dbReference type="Pfam" id="PF01494"/>
    </source>
</evidence>
<gene>
    <name evidence="3" type="ORF">GCM10022419_083180</name>
</gene>
<dbReference type="Pfam" id="PF01494">
    <property type="entry name" value="FAD_binding_3"/>
    <property type="match status" value="1"/>
</dbReference>
<dbReference type="Gene3D" id="3.30.9.10">
    <property type="entry name" value="D-Amino Acid Oxidase, subunit A, domain 2"/>
    <property type="match status" value="1"/>
</dbReference>
<dbReference type="InterPro" id="IPR036188">
    <property type="entry name" value="FAD/NAD-bd_sf"/>
</dbReference>
<feature type="region of interest" description="Disordered" evidence="1">
    <location>
        <begin position="323"/>
        <end position="345"/>
    </location>
</feature>
<reference evidence="4" key="1">
    <citation type="journal article" date="2019" name="Int. J. Syst. Evol. Microbiol.">
        <title>The Global Catalogue of Microorganisms (GCM) 10K type strain sequencing project: providing services to taxonomists for standard genome sequencing and annotation.</title>
        <authorList>
            <consortium name="The Broad Institute Genomics Platform"/>
            <consortium name="The Broad Institute Genome Sequencing Center for Infectious Disease"/>
            <person name="Wu L."/>
            <person name="Ma J."/>
        </authorList>
    </citation>
    <scope>NUCLEOTIDE SEQUENCE [LARGE SCALE GENOMIC DNA]</scope>
    <source>
        <strain evidence="4">JCM 17326</strain>
    </source>
</reference>
<dbReference type="SUPFAM" id="SSF51905">
    <property type="entry name" value="FAD/NAD(P)-binding domain"/>
    <property type="match status" value="1"/>
</dbReference>
<sequence length="427" mass="46128">MRVLICGGGVAGLTLAYWLRRRGIEPVVVERAPHGRLGGYGIDFFGTGYDIAARMGIIDRLTPYQLPVDSVDFVDASGSAGARLTAALLDKIIQGPHLALMHTTLEGALLDAVQDDVEVRFGETITAVRDTGQAVEIDFAGGGTERFDLLVGADGIHSRTRELGFGPEPRFARHLGCRLASYPVPDRYGWGRVRAHYTEPGRQAVLYPTGRPGELIALFLFRSPDAAAVPRAERLDLLRSVLRGMGWITPSLLADAPASESVFMDTMTQIVMPAWHRGRIALVGDACGGMTMVSAQGVSMAMAGAYLLAESLSDSRADLRADSLSSSRADPRADSLSSSRADSLAAESSGHERAFIRYQTLMRGEVRRRQRNALVFARSLVPRTRAGLLAQSLANRLIMREAFAPVLRRQFGAASILPPQTADLGKD</sequence>
<feature type="domain" description="FAD-binding" evidence="2">
    <location>
        <begin position="2"/>
        <end position="313"/>
    </location>
</feature>
<evidence type="ECO:0000313" key="4">
    <source>
        <dbReference type="Proteomes" id="UP001500630"/>
    </source>
</evidence>
<proteinExistence type="predicted"/>
<dbReference type="PANTHER" id="PTHR46865">
    <property type="entry name" value="OXIDOREDUCTASE-RELATED"/>
    <property type="match status" value="1"/>
</dbReference>
<organism evidence="3 4">
    <name type="scientific">Nonomuraea rosea</name>
    <dbReference type="NCBI Taxonomy" id="638574"/>
    <lineage>
        <taxon>Bacteria</taxon>
        <taxon>Bacillati</taxon>
        <taxon>Actinomycetota</taxon>
        <taxon>Actinomycetes</taxon>
        <taxon>Streptosporangiales</taxon>
        <taxon>Streptosporangiaceae</taxon>
        <taxon>Nonomuraea</taxon>
    </lineage>
</organism>
<dbReference type="Proteomes" id="UP001500630">
    <property type="component" value="Unassembled WGS sequence"/>
</dbReference>
<evidence type="ECO:0000256" key="1">
    <source>
        <dbReference type="SAM" id="MobiDB-lite"/>
    </source>
</evidence>
<name>A0ABP6YSS0_9ACTN</name>
<protein>
    <recommendedName>
        <fullName evidence="2">FAD-binding domain-containing protein</fullName>
    </recommendedName>
</protein>
<evidence type="ECO:0000313" key="3">
    <source>
        <dbReference type="EMBL" id="GAA3588243.1"/>
    </source>
</evidence>
<dbReference type="InterPro" id="IPR002938">
    <property type="entry name" value="FAD-bd"/>
</dbReference>